<evidence type="ECO:0000256" key="8">
    <source>
        <dbReference type="SAM" id="MobiDB-lite"/>
    </source>
</evidence>
<dbReference type="GO" id="GO:0030030">
    <property type="term" value="P:cell projection organization"/>
    <property type="evidence" value="ECO:0007669"/>
    <property type="project" value="UniProtKB-KW"/>
</dbReference>
<feature type="domain" description="FGFR1 oncogene partner (FOP) N-terminal dimerisation" evidence="9">
    <location>
        <begin position="59"/>
        <end position="130"/>
    </location>
</feature>
<dbReference type="OrthoDB" id="2160638at2759"/>
<dbReference type="PROSITE" id="PS50896">
    <property type="entry name" value="LISH"/>
    <property type="match status" value="1"/>
</dbReference>
<feature type="region of interest" description="Disordered" evidence="8">
    <location>
        <begin position="136"/>
        <end position="175"/>
    </location>
</feature>
<keyword evidence="7" id="KW-0966">Cell projection</keyword>
<keyword evidence="5" id="KW-0970">Cilium biogenesis/degradation</keyword>
<dbReference type="InParanoid" id="A0A077ZXK7"/>
<evidence type="ECO:0000256" key="6">
    <source>
        <dbReference type="ARBA" id="ARBA00023212"/>
    </source>
</evidence>
<dbReference type="Pfam" id="PF09398">
    <property type="entry name" value="FOP_dimer"/>
    <property type="match status" value="1"/>
</dbReference>
<dbReference type="InterPro" id="IPR018993">
    <property type="entry name" value="FOP_dimerisation-dom_N"/>
</dbReference>
<evidence type="ECO:0000256" key="7">
    <source>
        <dbReference type="ARBA" id="ARBA00023273"/>
    </source>
</evidence>
<evidence type="ECO:0000313" key="10">
    <source>
        <dbReference type="EMBL" id="CDW73281.1"/>
    </source>
</evidence>
<evidence type="ECO:0000256" key="1">
    <source>
        <dbReference type="ARBA" id="ARBA00004120"/>
    </source>
</evidence>
<dbReference type="GO" id="GO:0005813">
    <property type="term" value="C:centrosome"/>
    <property type="evidence" value="ECO:0007669"/>
    <property type="project" value="UniProtKB-SubCell"/>
</dbReference>
<dbReference type="EMBL" id="CCKQ01002196">
    <property type="protein sequence ID" value="CDW73281.1"/>
    <property type="molecule type" value="Genomic_DNA"/>
</dbReference>
<dbReference type="Proteomes" id="UP000039865">
    <property type="component" value="Unassembled WGS sequence"/>
</dbReference>
<proteinExistence type="inferred from homology"/>
<dbReference type="GO" id="GO:0034453">
    <property type="term" value="P:microtubule anchoring"/>
    <property type="evidence" value="ECO:0007669"/>
    <property type="project" value="InterPro"/>
</dbReference>
<protein>
    <submittedName>
        <fullName evidence="10">Fgfr1 oncogene partner</fullName>
    </submittedName>
</protein>
<feature type="compositionally biased region" description="Basic and acidic residues" evidence="8">
    <location>
        <begin position="148"/>
        <end position="158"/>
    </location>
</feature>
<evidence type="ECO:0000313" key="11">
    <source>
        <dbReference type="Proteomes" id="UP000039865"/>
    </source>
</evidence>
<evidence type="ECO:0000256" key="3">
    <source>
        <dbReference type="ARBA" id="ARBA00005385"/>
    </source>
</evidence>
<dbReference type="PANTHER" id="PTHR15431">
    <property type="entry name" value="FGFR1 ONCOGENE PARTNER/LISH DOMAIN-CONTAINING PROTEIN"/>
    <property type="match status" value="1"/>
</dbReference>
<reference evidence="10 11" key="1">
    <citation type="submission" date="2014-06" db="EMBL/GenBank/DDBJ databases">
        <authorList>
            <person name="Swart Estienne"/>
        </authorList>
    </citation>
    <scope>NUCLEOTIDE SEQUENCE [LARGE SCALE GENOMIC DNA]</scope>
    <source>
        <strain evidence="10 11">130c</strain>
    </source>
</reference>
<evidence type="ECO:0000256" key="2">
    <source>
        <dbReference type="ARBA" id="ARBA00004300"/>
    </source>
</evidence>
<gene>
    <name evidence="10" type="primary">Contig11379.g12160</name>
    <name evidence="10" type="ORF">STYLEM_2257</name>
</gene>
<comment type="similarity">
    <text evidence="3">Belongs to the CEP43 family.</text>
</comment>
<name>A0A077ZXK7_STYLE</name>
<dbReference type="InterPro" id="IPR006594">
    <property type="entry name" value="LisH"/>
</dbReference>
<dbReference type="Gene3D" id="1.20.960.40">
    <property type="match status" value="1"/>
</dbReference>
<evidence type="ECO:0000256" key="5">
    <source>
        <dbReference type="ARBA" id="ARBA00022794"/>
    </source>
</evidence>
<sequence>MDDLKSLVIQSLEEEGTLSALRAQLRSRVFHAIEAHADEKSKQAAGFQWQNPTAQRIHENEESKLVAQLIKEYLEFYRMDYTLSTYVPEVALQNQEALSRDELVKKTGVQLPKDNNSQSSAPILVQLLRQLKHEQTKPNDVVQAMGQPKKEQIEEKKQPAQQQQQQPSATNKINNKVQNYGGKLTQFDDDIDEVIDADDNNFNKDDFNDGDIATSGSIACIDQSIDTQRLGDYDYMEEIS</sequence>
<keyword evidence="11" id="KW-1185">Reference proteome</keyword>
<comment type="subcellular location">
    <subcellularLocation>
        <location evidence="1">Cytoplasm</location>
        <location evidence="1">Cytoskeleton</location>
        <location evidence="1">Cilium basal body</location>
    </subcellularLocation>
    <subcellularLocation>
        <location evidence="2">Cytoplasm</location>
        <location evidence="2">Cytoskeleton</location>
        <location evidence="2">Microtubule organizing center</location>
        <location evidence="2">Centrosome</location>
    </subcellularLocation>
</comment>
<keyword evidence="6" id="KW-0206">Cytoskeleton</keyword>
<accession>A0A077ZXK7</accession>
<organism evidence="10 11">
    <name type="scientific">Stylonychia lemnae</name>
    <name type="common">Ciliate</name>
    <dbReference type="NCBI Taxonomy" id="5949"/>
    <lineage>
        <taxon>Eukaryota</taxon>
        <taxon>Sar</taxon>
        <taxon>Alveolata</taxon>
        <taxon>Ciliophora</taxon>
        <taxon>Intramacronucleata</taxon>
        <taxon>Spirotrichea</taxon>
        <taxon>Stichotrichia</taxon>
        <taxon>Sporadotrichida</taxon>
        <taxon>Oxytrichidae</taxon>
        <taxon>Stylonychinae</taxon>
        <taxon>Stylonychia</taxon>
    </lineage>
</organism>
<evidence type="ECO:0000256" key="4">
    <source>
        <dbReference type="ARBA" id="ARBA00022490"/>
    </source>
</evidence>
<evidence type="ECO:0000259" key="9">
    <source>
        <dbReference type="Pfam" id="PF09398"/>
    </source>
</evidence>
<keyword evidence="4" id="KW-0963">Cytoplasm</keyword>
<dbReference type="AlphaFoldDB" id="A0A077ZXK7"/>
<dbReference type="PANTHER" id="PTHR15431:SF4">
    <property type="entry name" value="PROTEIN TONNEAU 1B"/>
    <property type="match status" value="1"/>
</dbReference>